<accession>A0A540VUY4</accession>
<evidence type="ECO:0000256" key="8">
    <source>
        <dbReference type="RuleBase" id="RU004057"/>
    </source>
</evidence>
<keyword evidence="6 9" id="KW-1133">Transmembrane helix</keyword>
<keyword evidence="5 8" id="KW-0653">Protein transport</keyword>
<dbReference type="AlphaFoldDB" id="A0A540VUY4"/>
<name>A0A540VUY4_9GAMM</name>
<dbReference type="Pfam" id="PF01618">
    <property type="entry name" value="MotA_ExbB"/>
    <property type="match status" value="1"/>
</dbReference>
<sequence>MPFVNNWNALGVAAPVIALLLMLSVVALAIVLAKVWQLRFAPLRVSGAMREALALAQAGHYDPAVNRLSRHRGPVAQLLAGAVEGLAAERDAAAIREAFERQGTVVLMEQRVGLRTLEMIGHLAPLLGLFGTVLGMIEAFQALEAAAGPVDPAMLSGGIWAALSTTALGLAVAVPSVIAFNLLDQRSLRFAQVLDGLISELLVPDVAKPTAAPQP</sequence>
<feature type="domain" description="MotA/TolQ/ExbB proton channel" evidence="10">
    <location>
        <begin position="75"/>
        <end position="192"/>
    </location>
</feature>
<comment type="caution">
    <text evidence="11">The sequence shown here is derived from an EMBL/GenBank/DDBJ whole genome shotgun (WGS) entry which is preliminary data.</text>
</comment>
<evidence type="ECO:0000313" key="11">
    <source>
        <dbReference type="EMBL" id="TQF00570.1"/>
    </source>
</evidence>
<dbReference type="PANTHER" id="PTHR30625:SF15">
    <property type="entry name" value="BIOPOLYMER TRANSPORT PROTEIN EXBB"/>
    <property type="match status" value="1"/>
</dbReference>
<evidence type="ECO:0000256" key="3">
    <source>
        <dbReference type="ARBA" id="ARBA00022475"/>
    </source>
</evidence>
<feature type="transmembrane region" description="Helical" evidence="9">
    <location>
        <begin position="12"/>
        <end position="36"/>
    </location>
</feature>
<dbReference type="EMBL" id="VIFK01000009">
    <property type="protein sequence ID" value="TQF00570.1"/>
    <property type="molecule type" value="Genomic_DNA"/>
</dbReference>
<gene>
    <name evidence="11" type="ORF">FKY71_02655</name>
</gene>
<dbReference type="Proteomes" id="UP000315400">
    <property type="component" value="Unassembled WGS sequence"/>
</dbReference>
<evidence type="ECO:0000313" key="12">
    <source>
        <dbReference type="Proteomes" id="UP000315400"/>
    </source>
</evidence>
<evidence type="ECO:0000256" key="5">
    <source>
        <dbReference type="ARBA" id="ARBA00022927"/>
    </source>
</evidence>
<dbReference type="InterPro" id="IPR002898">
    <property type="entry name" value="MotA_ExbB_proton_chnl"/>
</dbReference>
<keyword evidence="7 9" id="KW-0472">Membrane</keyword>
<keyword evidence="2 8" id="KW-0813">Transport</keyword>
<keyword evidence="3" id="KW-1003">Cell membrane</keyword>
<dbReference type="InterPro" id="IPR050790">
    <property type="entry name" value="ExbB/TolQ_transport"/>
</dbReference>
<evidence type="ECO:0000256" key="9">
    <source>
        <dbReference type="SAM" id="Phobius"/>
    </source>
</evidence>
<feature type="transmembrane region" description="Helical" evidence="9">
    <location>
        <begin position="157"/>
        <end position="183"/>
    </location>
</feature>
<organism evidence="11 12">
    <name type="scientific">Spiribacter salinus</name>
    <dbReference type="NCBI Taxonomy" id="1335746"/>
    <lineage>
        <taxon>Bacteria</taxon>
        <taxon>Pseudomonadati</taxon>
        <taxon>Pseudomonadota</taxon>
        <taxon>Gammaproteobacteria</taxon>
        <taxon>Chromatiales</taxon>
        <taxon>Ectothiorhodospiraceae</taxon>
        <taxon>Spiribacter</taxon>
    </lineage>
</organism>
<dbReference type="STRING" id="1260251.SPISAL_05610"/>
<evidence type="ECO:0000256" key="7">
    <source>
        <dbReference type="ARBA" id="ARBA00023136"/>
    </source>
</evidence>
<comment type="subcellular location">
    <subcellularLocation>
        <location evidence="1">Cell membrane</location>
        <topology evidence="1">Multi-pass membrane protein</topology>
    </subcellularLocation>
    <subcellularLocation>
        <location evidence="8">Membrane</location>
        <topology evidence="8">Multi-pass membrane protein</topology>
    </subcellularLocation>
</comment>
<dbReference type="GO" id="GO:0005886">
    <property type="term" value="C:plasma membrane"/>
    <property type="evidence" value="ECO:0007669"/>
    <property type="project" value="UniProtKB-SubCell"/>
</dbReference>
<comment type="similarity">
    <text evidence="8">Belongs to the exbB/tolQ family.</text>
</comment>
<dbReference type="PANTHER" id="PTHR30625">
    <property type="entry name" value="PROTEIN TOLQ"/>
    <property type="match status" value="1"/>
</dbReference>
<reference evidence="11 12" key="1">
    <citation type="submission" date="2019-06" db="EMBL/GenBank/DDBJ databases">
        <title>Metagenome assembled Genome of Spiribacter salinus SL48-SHIP from the microbial mat of Salt Lake 48 (Novosibirsk region, Russia).</title>
        <authorList>
            <person name="Shipova A."/>
            <person name="Rozanov A.S."/>
            <person name="Bryanskaya A.V."/>
            <person name="Peltek S.E."/>
        </authorList>
    </citation>
    <scope>NUCLEOTIDE SEQUENCE [LARGE SCALE GENOMIC DNA]</scope>
    <source>
        <strain evidence="11">SL48-SHIP-2</strain>
    </source>
</reference>
<dbReference type="GO" id="GO:0017038">
    <property type="term" value="P:protein import"/>
    <property type="evidence" value="ECO:0007669"/>
    <property type="project" value="TreeGrafter"/>
</dbReference>
<keyword evidence="4 9" id="KW-0812">Transmembrane</keyword>
<evidence type="ECO:0000256" key="2">
    <source>
        <dbReference type="ARBA" id="ARBA00022448"/>
    </source>
</evidence>
<protein>
    <submittedName>
        <fullName evidence="11">MotA/TolQ/ExbB proton channel family protein</fullName>
    </submittedName>
</protein>
<evidence type="ECO:0000256" key="6">
    <source>
        <dbReference type="ARBA" id="ARBA00022989"/>
    </source>
</evidence>
<evidence type="ECO:0000259" key="10">
    <source>
        <dbReference type="Pfam" id="PF01618"/>
    </source>
</evidence>
<feature type="transmembrane region" description="Helical" evidence="9">
    <location>
        <begin position="117"/>
        <end position="137"/>
    </location>
</feature>
<evidence type="ECO:0000256" key="4">
    <source>
        <dbReference type="ARBA" id="ARBA00022692"/>
    </source>
</evidence>
<proteinExistence type="inferred from homology"/>
<evidence type="ECO:0000256" key="1">
    <source>
        <dbReference type="ARBA" id="ARBA00004651"/>
    </source>
</evidence>